<dbReference type="NCBIfam" id="TIGR00204">
    <property type="entry name" value="dxs"/>
    <property type="match status" value="1"/>
</dbReference>
<dbReference type="InterPro" id="IPR020826">
    <property type="entry name" value="Transketolase_BS"/>
</dbReference>
<dbReference type="PANTHER" id="PTHR43322">
    <property type="entry name" value="1-D-DEOXYXYLULOSE 5-PHOSPHATE SYNTHASE-RELATED"/>
    <property type="match status" value="1"/>
</dbReference>
<keyword evidence="4 11" id="KW-0808">Transferase</keyword>
<evidence type="ECO:0000313" key="14">
    <source>
        <dbReference type="Proteomes" id="UP000005740"/>
    </source>
</evidence>
<evidence type="ECO:0000256" key="4">
    <source>
        <dbReference type="ARBA" id="ARBA00022679"/>
    </source>
</evidence>
<comment type="pathway">
    <text evidence="1 11">Metabolic intermediate biosynthesis; 1-deoxy-D-xylulose 5-phosphate biosynthesis; 1-deoxy-D-xylulose 5-phosphate from D-glyceraldehyde 3-phosphate and pyruvate: step 1/1.</text>
</comment>
<name>D0CCX0_ACIB2</name>
<evidence type="ECO:0000256" key="6">
    <source>
        <dbReference type="ARBA" id="ARBA00022842"/>
    </source>
</evidence>
<feature type="binding site" evidence="11">
    <location>
        <position position="189"/>
    </location>
    <ligand>
        <name>Mg(2+)</name>
        <dbReference type="ChEBI" id="CHEBI:18420"/>
    </ligand>
</feature>
<dbReference type="PROSITE" id="PS00802">
    <property type="entry name" value="TRANSKETOLASE_2"/>
    <property type="match status" value="1"/>
</dbReference>
<evidence type="ECO:0000256" key="2">
    <source>
        <dbReference type="ARBA" id="ARBA00011081"/>
    </source>
</evidence>
<protein>
    <recommendedName>
        <fullName evidence="11">1-deoxy-D-xylulose-5-phosphate synthase</fullName>
        <ecNumber evidence="11">2.2.1.7</ecNumber>
    </recommendedName>
    <alternativeName>
        <fullName evidence="11">1-deoxyxylulose-5-phosphate synthase</fullName>
        <shortName evidence="11">DXP synthase</shortName>
        <shortName evidence="11">DXPS</shortName>
    </alternativeName>
</protein>
<feature type="binding site" evidence="11">
    <location>
        <position position="370"/>
    </location>
    <ligand>
        <name>thiamine diphosphate</name>
        <dbReference type="ChEBI" id="CHEBI:58937"/>
    </ligand>
</feature>
<feature type="binding site" evidence="11">
    <location>
        <position position="88"/>
    </location>
    <ligand>
        <name>thiamine diphosphate</name>
        <dbReference type="ChEBI" id="CHEBI:58937"/>
    </ligand>
</feature>
<dbReference type="FunFam" id="3.40.50.970:FF:000005">
    <property type="entry name" value="1-deoxy-D-xylulose-5-phosphate synthase"/>
    <property type="match status" value="1"/>
</dbReference>
<dbReference type="Pfam" id="PF02780">
    <property type="entry name" value="Transketolase_C"/>
    <property type="match status" value="1"/>
</dbReference>
<feature type="binding site" evidence="11">
    <location>
        <begin position="161"/>
        <end position="162"/>
    </location>
    <ligand>
        <name>thiamine diphosphate</name>
        <dbReference type="ChEBI" id="CHEBI:58937"/>
    </ligand>
</feature>
<dbReference type="Pfam" id="PF02779">
    <property type="entry name" value="Transket_pyr"/>
    <property type="match status" value="1"/>
</dbReference>
<feature type="binding site" evidence="11">
    <location>
        <position position="293"/>
    </location>
    <ligand>
        <name>thiamine diphosphate</name>
        <dbReference type="ChEBI" id="CHEBI:58937"/>
    </ligand>
</feature>
<dbReference type="HAMAP" id="MF_00315">
    <property type="entry name" value="DXP_synth"/>
    <property type="match status" value="1"/>
</dbReference>
<comment type="function">
    <text evidence="10 11">Catalyzes the acyloin condensation reaction between C atoms 2 and 3 of pyruvate and glyceraldehyde 3-phosphate to yield 1-deoxy-D-xylulose-5-phosphate (DXP).</text>
</comment>
<dbReference type="CDD" id="cd02007">
    <property type="entry name" value="TPP_DXS"/>
    <property type="match status" value="1"/>
</dbReference>
<organism evidence="13 14">
    <name type="scientific">Acinetobacter baumannii (strain ATCC 19606 / DSM 30007 / JCM 6841 / CCUG 19606 / CIP 70.34 / NBRC 109757 / NCIMB 12457 / NCTC 12156 / 81)</name>
    <dbReference type="NCBI Taxonomy" id="575584"/>
    <lineage>
        <taxon>Bacteria</taxon>
        <taxon>Pseudomonadati</taxon>
        <taxon>Pseudomonadota</taxon>
        <taxon>Gammaproteobacteria</taxon>
        <taxon>Moraxellales</taxon>
        <taxon>Moraxellaceae</taxon>
        <taxon>Acinetobacter</taxon>
        <taxon>Acinetobacter calcoaceticus/baumannii complex</taxon>
    </lineage>
</organism>
<gene>
    <name evidence="11 13" type="primary">dxs</name>
    <name evidence="13" type="ORF">HMPREF0010_02600</name>
</gene>
<dbReference type="PANTHER" id="PTHR43322:SF5">
    <property type="entry name" value="1-DEOXY-D-XYLULOSE-5-PHOSPHATE SYNTHASE, CHLOROPLASTIC"/>
    <property type="match status" value="1"/>
</dbReference>
<sequence length="637" mass="69835">MPHMLYTEIPTQRPVTPLLDAIDHPQQLRQLEHSQLLQVADELRQYILYAAGQSGGHFGANLGVVELTVALHYCFNTPNDRLVWDVGHQAYPHKILTGRREQITTIRAKNGLAAFPAREESVFDTFGVGHSSTAISAGLGMSLARRYQKDPCEVVCIVGDGAMTAGMAFEAMNDAVAHDADLIVVLNDNDMSISCSTGGFAKHLAAIWEKGHLVNVNEHGEAYIQPHPKWTYNSRLHQSATDAADNLFKAIGFDYFGPFDGHDVTQLVQVFNALKKRKGPRLVHVYTKKGKGFAPAEADPITYHAIGKINAASGGKTPPKYSDVFGEWLCDEAAQDERLLAITPAMCEGSGMVKFAKQFPQRFFDVAIAEQHAVTLAAGMACEGLKPVVAIYSTFLQRGYDQLIHDVALQNLDVTFGIDRAGLVGEDGPTHAGAYDYAYMRTVPNMVIMAPKDENECRQMLHTAYAYNGPAAVRYPRGAGVGVEIQKEMTVLELGKAEIVAEIKANSDEQITVLAFGSRVMVALEAAEQFAQKHEVSVCVVNMRFVKPLDEQMIRDLAEHTHLFVTVEEHAIMGGAGSAVNEFMAQEQIVKPIINLGLPDSFLHQATHNQMLQDCGLDAKGILNSIERAWLKVNQVV</sequence>
<dbReference type="Proteomes" id="UP000005740">
    <property type="component" value="Unassembled WGS sequence"/>
</dbReference>
<evidence type="ECO:0000256" key="8">
    <source>
        <dbReference type="ARBA" id="ARBA00023052"/>
    </source>
</evidence>
<dbReference type="EC" id="2.2.1.7" evidence="11"/>
<dbReference type="InterPro" id="IPR005475">
    <property type="entry name" value="Transketolase-like_Pyr-bd"/>
</dbReference>
<evidence type="ECO:0000256" key="10">
    <source>
        <dbReference type="ARBA" id="ARBA00055605"/>
    </source>
</evidence>
<comment type="catalytic activity">
    <reaction evidence="11">
        <text>D-glyceraldehyde 3-phosphate + pyruvate + H(+) = 1-deoxy-D-xylulose 5-phosphate + CO2</text>
        <dbReference type="Rhea" id="RHEA:12605"/>
        <dbReference type="ChEBI" id="CHEBI:15361"/>
        <dbReference type="ChEBI" id="CHEBI:15378"/>
        <dbReference type="ChEBI" id="CHEBI:16526"/>
        <dbReference type="ChEBI" id="CHEBI:57792"/>
        <dbReference type="ChEBI" id="CHEBI:59776"/>
        <dbReference type="EC" id="2.2.1.7"/>
    </reaction>
</comment>
<keyword evidence="7 11" id="KW-0784">Thiamine biosynthesis</keyword>
<keyword evidence="5 11" id="KW-0479">Metal-binding</keyword>
<dbReference type="GO" id="GO:0019288">
    <property type="term" value="P:isopentenyl diphosphate biosynthetic process, methylerythritol 4-phosphate pathway"/>
    <property type="evidence" value="ECO:0007669"/>
    <property type="project" value="TreeGrafter"/>
</dbReference>
<evidence type="ECO:0000256" key="11">
    <source>
        <dbReference type="HAMAP-Rule" id="MF_00315"/>
    </source>
</evidence>
<dbReference type="GO" id="GO:0005829">
    <property type="term" value="C:cytosol"/>
    <property type="evidence" value="ECO:0007669"/>
    <property type="project" value="TreeGrafter"/>
</dbReference>
<dbReference type="CDD" id="cd07033">
    <property type="entry name" value="TPP_PYR_DXS_TK_like"/>
    <property type="match status" value="1"/>
</dbReference>
<evidence type="ECO:0000256" key="5">
    <source>
        <dbReference type="ARBA" id="ARBA00022723"/>
    </source>
</evidence>
<dbReference type="AlphaFoldDB" id="D0CCX0"/>
<dbReference type="InterPro" id="IPR033248">
    <property type="entry name" value="Transketolase_C"/>
</dbReference>
<evidence type="ECO:0000256" key="9">
    <source>
        <dbReference type="ARBA" id="ARBA00023229"/>
    </source>
</evidence>
<proteinExistence type="inferred from homology"/>
<dbReference type="GO" id="GO:0008661">
    <property type="term" value="F:1-deoxy-D-xylulose-5-phosphate synthase activity"/>
    <property type="evidence" value="ECO:0007669"/>
    <property type="project" value="UniProtKB-UniRule"/>
</dbReference>
<reference evidence="14" key="1">
    <citation type="journal article" date="2012" name="PLoS ONE">
        <title>The success of Acinetobacter species; genetic, metabolic and virulence attributes.</title>
        <authorList>
            <person name="Peleg A.Y."/>
            <person name="de Breij A."/>
            <person name="Adams M.D."/>
            <person name="Cerqueira G.M."/>
            <person name="Mocali S."/>
            <person name="Galardini M."/>
            <person name="Nibbering P.H."/>
            <person name="Earl A.M."/>
            <person name="Ward D.V."/>
            <person name="Paterson D.L."/>
            <person name="Seifert H."/>
            <person name="Dijkshoorn L."/>
        </authorList>
    </citation>
    <scope>NUCLEOTIDE SEQUENCE [LARGE SCALE GENOMIC DNA]</scope>
    <source>
        <strain evidence="14">ATCC 19606 / DSM 30007 / JCM 6841 / CCUG 19606 / CIP 70.34 / NBRC 109757 / NCIMB 12457 / NCTC 12156 / 81</strain>
    </source>
</reference>
<evidence type="ECO:0000256" key="1">
    <source>
        <dbReference type="ARBA" id="ARBA00004980"/>
    </source>
</evidence>
<evidence type="ECO:0000256" key="3">
    <source>
        <dbReference type="ARBA" id="ARBA00011738"/>
    </source>
</evidence>
<evidence type="ECO:0000256" key="7">
    <source>
        <dbReference type="ARBA" id="ARBA00022977"/>
    </source>
</evidence>
<dbReference type="EMBL" id="GG704576">
    <property type="protein sequence ID" value="EEX02907.1"/>
    <property type="molecule type" value="Genomic_DNA"/>
</dbReference>
<feature type="binding site" evidence="11">
    <location>
        <position position="160"/>
    </location>
    <ligand>
        <name>Mg(2+)</name>
        <dbReference type="ChEBI" id="CHEBI:18420"/>
    </ligand>
</feature>
<dbReference type="Pfam" id="PF13292">
    <property type="entry name" value="DXP_synthase_N"/>
    <property type="match status" value="1"/>
</dbReference>
<dbReference type="NCBIfam" id="NF003933">
    <property type="entry name" value="PRK05444.2-2"/>
    <property type="match status" value="1"/>
</dbReference>
<feature type="binding site" evidence="11">
    <location>
        <position position="189"/>
    </location>
    <ligand>
        <name>thiamine diphosphate</name>
        <dbReference type="ChEBI" id="CHEBI:58937"/>
    </ligand>
</feature>
<feature type="domain" description="Transketolase-like pyrimidine-binding" evidence="12">
    <location>
        <begin position="319"/>
        <end position="483"/>
    </location>
</feature>
<dbReference type="GO" id="GO:0009228">
    <property type="term" value="P:thiamine biosynthetic process"/>
    <property type="evidence" value="ECO:0007669"/>
    <property type="project" value="UniProtKB-UniRule"/>
</dbReference>
<dbReference type="SMART" id="SM00861">
    <property type="entry name" value="Transket_pyr"/>
    <property type="match status" value="1"/>
</dbReference>
<accession>D0CCX0</accession>
<evidence type="ECO:0000259" key="12">
    <source>
        <dbReference type="SMART" id="SM00861"/>
    </source>
</evidence>
<dbReference type="SUPFAM" id="SSF52922">
    <property type="entry name" value="TK C-terminal domain-like"/>
    <property type="match status" value="1"/>
</dbReference>
<keyword evidence="9 11" id="KW-0414">Isoprene biosynthesis</keyword>
<dbReference type="Gene3D" id="3.40.50.970">
    <property type="match status" value="2"/>
</dbReference>
<keyword evidence="6 11" id="KW-0460">Magnesium</keyword>
<dbReference type="GO" id="GO:0000287">
    <property type="term" value="F:magnesium ion binding"/>
    <property type="evidence" value="ECO:0007669"/>
    <property type="project" value="UniProtKB-UniRule"/>
</dbReference>
<dbReference type="InterPro" id="IPR005477">
    <property type="entry name" value="Dxylulose-5-P_synthase"/>
</dbReference>
<evidence type="ECO:0000313" key="13">
    <source>
        <dbReference type="EMBL" id="EEX02907.1"/>
    </source>
</evidence>
<dbReference type="InterPro" id="IPR029061">
    <property type="entry name" value="THDP-binding"/>
</dbReference>
<comment type="subunit">
    <text evidence="3 11">Homodimer.</text>
</comment>
<dbReference type="SUPFAM" id="SSF52518">
    <property type="entry name" value="Thiamin diphosphate-binding fold (THDP-binding)"/>
    <property type="match status" value="2"/>
</dbReference>
<dbReference type="InterPro" id="IPR009014">
    <property type="entry name" value="Transketo_C/PFOR_II"/>
</dbReference>
<dbReference type="Gene3D" id="3.40.50.920">
    <property type="match status" value="1"/>
</dbReference>
<keyword evidence="8 11" id="KW-0786">Thiamine pyrophosphate</keyword>
<dbReference type="FunFam" id="3.40.50.920:FF:000002">
    <property type="entry name" value="1-deoxy-D-xylulose-5-phosphate synthase"/>
    <property type="match status" value="1"/>
</dbReference>
<dbReference type="UniPathway" id="UPA00064">
    <property type="reaction ID" value="UER00091"/>
</dbReference>
<comment type="cofactor">
    <cofactor evidence="11">
        <name>thiamine diphosphate</name>
        <dbReference type="ChEBI" id="CHEBI:58937"/>
    </cofactor>
    <text evidence="11">Binds 1 thiamine pyrophosphate per subunit.</text>
</comment>
<dbReference type="GO" id="GO:0030976">
    <property type="term" value="F:thiamine pyrophosphate binding"/>
    <property type="evidence" value="ECO:0007669"/>
    <property type="project" value="UniProtKB-UniRule"/>
</dbReference>
<feature type="binding site" evidence="11">
    <location>
        <begin position="129"/>
        <end position="131"/>
    </location>
    <ligand>
        <name>thiamine diphosphate</name>
        <dbReference type="ChEBI" id="CHEBI:58937"/>
    </ligand>
</feature>
<dbReference type="GO" id="GO:0016114">
    <property type="term" value="P:terpenoid biosynthetic process"/>
    <property type="evidence" value="ECO:0007669"/>
    <property type="project" value="UniProtKB-UniRule"/>
</dbReference>
<comment type="similarity">
    <text evidence="2 11">Belongs to the transketolase family. DXPS subfamily.</text>
</comment>
<comment type="cofactor">
    <cofactor evidence="11">
        <name>Mg(2+)</name>
        <dbReference type="ChEBI" id="CHEBI:18420"/>
    </cofactor>
    <text evidence="11">Binds 1 Mg(2+) ion per subunit.</text>
</comment>